<evidence type="ECO:0000256" key="5">
    <source>
        <dbReference type="ARBA" id="ARBA00022824"/>
    </source>
</evidence>
<dbReference type="InterPro" id="IPR007194">
    <property type="entry name" value="TRAPP_component"/>
</dbReference>
<evidence type="ECO:0000256" key="1">
    <source>
        <dbReference type="ARBA" id="ARBA00004240"/>
    </source>
</evidence>
<dbReference type="KEGG" id="ksn:43591515"/>
<dbReference type="GO" id="GO:1990071">
    <property type="term" value="C:TRAPPII protein complex"/>
    <property type="evidence" value="ECO:0007669"/>
    <property type="project" value="TreeGrafter"/>
</dbReference>
<keyword evidence="4" id="KW-0813">Transport</keyword>
<feature type="compositionally biased region" description="Low complexity" evidence="8">
    <location>
        <begin position="1"/>
        <end position="52"/>
    </location>
</feature>
<evidence type="ECO:0000256" key="8">
    <source>
        <dbReference type="SAM" id="MobiDB-lite"/>
    </source>
</evidence>
<comment type="subcellular location">
    <subcellularLocation>
        <location evidence="1">Endoplasmic reticulum</location>
    </subcellularLocation>
    <subcellularLocation>
        <location evidence="2">Golgi apparatus</location>
    </subcellularLocation>
</comment>
<dbReference type="FunFam" id="3.30.1380.20:FF:000002">
    <property type="entry name" value="Trafficking protein particle complex subunit"/>
    <property type="match status" value="1"/>
</dbReference>
<protein>
    <recommendedName>
        <fullName evidence="11">Trafficking protein particle complex subunit</fullName>
    </recommendedName>
</protein>
<dbReference type="AlphaFoldDB" id="A0A5M6BTM7"/>
<reference evidence="9" key="2">
    <citation type="submission" date="2024-01" db="EMBL/GenBank/DDBJ databases">
        <title>Comparative genomics of Cryptococcus and Kwoniella reveals pathogenesis evolution and contrasting modes of karyotype evolution via chromosome fusion or intercentromeric recombination.</title>
        <authorList>
            <person name="Coelho M.A."/>
            <person name="David-Palma M."/>
            <person name="Shea T."/>
            <person name="Bowers K."/>
            <person name="McGinley-Smith S."/>
            <person name="Mohammad A.W."/>
            <person name="Gnirke A."/>
            <person name="Yurkov A.M."/>
            <person name="Nowrousian M."/>
            <person name="Sun S."/>
            <person name="Cuomo C.A."/>
            <person name="Heitman J."/>
        </authorList>
    </citation>
    <scope>NUCLEOTIDE SEQUENCE</scope>
    <source>
        <strain evidence="9">CBS 12478</strain>
    </source>
</reference>
<dbReference type="InterPro" id="IPR016696">
    <property type="entry name" value="TRAPP-I_su5"/>
</dbReference>
<dbReference type="GO" id="GO:1990070">
    <property type="term" value="C:TRAPPI protein complex"/>
    <property type="evidence" value="ECO:0007669"/>
    <property type="project" value="TreeGrafter"/>
</dbReference>
<proteinExistence type="inferred from homology"/>
<evidence type="ECO:0000256" key="4">
    <source>
        <dbReference type="ARBA" id="ARBA00022448"/>
    </source>
</evidence>
<evidence type="ECO:0000256" key="6">
    <source>
        <dbReference type="ARBA" id="ARBA00022892"/>
    </source>
</evidence>
<reference evidence="9" key="1">
    <citation type="submission" date="2017-08" db="EMBL/GenBank/DDBJ databases">
        <authorList>
            <person name="Cuomo C."/>
            <person name="Billmyre B."/>
            <person name="Heitman J."/>
        </authorList>
    </citation>
    <scope>NUCLEOTIDE SEQUENCE</scope>
    <source>
        <strain evidence="9">CBS 12478</strain>
    </source>
</reference>
<feature type="compositionally biased region" description="Polar residues" evidence="8">
    <location>
        <begin position="64"/>
        <end position="77"/>
    </location>
</feature>
<keyword evidence="10" id="KW-1185">Reference proteome</keyword>
<dbReference type="GO" id="GO:0006888">
    <property type="term" value="P:endoplasmic reticulum to Golgi vesicle-mediated transport"/>
    <property type="evidence" value="ECO:0007669"/>
    <property type="project" value="TreeGrafter"/>
</dbReference>
<comment type="similarity">
    <text evidence="3">Belongs to the TRAPP small subunits family. BET3 subfamily.</text>
</comment>
<feature type="compositionally biased region" description="Gly residues" evidence="8">
    <location>
        <begin position="78"/>
        <end position="99"/>
    </location>
</feature>
<dbReference type="OrthoDB" id="10254842at2759"/>
<evidence type="ECO:0000313" key="10">
    <source>
        <dbReference type="Proteomes" id="UP000322225"/>
    </source>
</evidence>
<dbReference type="Pfam" id="PF04051">
    <property type="entry name" value="TRAPP"/>
    <property type="match status" value="1"/>
</dbReference>
<sequence length="291" mass="30707">MTSYFTGASSSASPASASGATSSRFSLASSAVSSPPPSLYSSSQNPSSSTISNVPNPNRRESNRSSVIQPSSLQQQLFGGGGGGGAAPASGGGGGGTGGPVNILERPLNKTKGAEVGMGAWSFLLAEVVAYSQSRVDSVHDLEARLSSLGYEAGQRILTLLLLRNTQTAGGKDPRREHRLIPILQFVHTQVYKYCFGKPADGLERSVEEENEYMITLNQPPLTQHISVPKDMSQLSCEAFTAGIVEGVLDGLDVPARVTAHTVGTDQYPQRTVILIKLDQKVMDREEALGK</sequence>
<dbReference type="PANTHER" id="PTHR20902:SF0">
    <property type="entry name" value="TRAFFICKING PROTEIN PARTICLE COMPLEX SUBUNIT 5"/>
    <property type="match status" value="1"/>
</dbReference>
<name>A0A5M6BTM7_9TREE</name>
<dbReference type="GO" id="GO:1990072">
    <property type="term" value="C:TRAPPIII protein complex"/>
    <property type="evidence" value="ECO:0007669"/>
    <property type="project" value="TreeGrafter"/>
</dbReference>
<gene>
    <name evidence="9" type="ORF">CI109_100240</name>
</gene>
<dbReference type="PANTHER" id="PTHR20902">
    <property type="entry name" value="41-2 PROTEIN ANTIGEN-RELATED"/>
    <property type="match status" value="1"/>
</dbReference>
<evidence type="ECO:0000256" key="7">
    <source>
        <dbReference type="ARBA" id="ARBA00023034"/>
    </source>
</evidence>
<dbReference type="CDD" id="cd14943">
    <property type="entry name" value="TRAPPC5_Trs31"/>
    <property type="match status" value="1"/>
</dbReference>
<dbReference type="Gene3D" id="3.30.1380.20">
    <property type="entry name" value="Trafficking protein particle complex subunit 3"/>
    <property type="match status" value="1"/>
</dbReference>
<evidence type="ECO:0008006" key="11">
    <source>
        <dbReference type="Google" id="ProtNLM"/>
    </source>
</evidence>
<evidence type="ECO:0000256" key="3">
    <source>
        <dbReference type="ARBA" id="ARBA00006218"/>
    </source>
</evidence>
<keyword evidence="7" id="KW-0333">Golgi apparatus</keyword>
<accession>A0A5M6BTM7</accession>
<dbReference type="GO" id="GO:0005783">
    <property type="term" value="C:endoplasmic reticulum"/>
    <property type="evidence" value="ECO:0007669"/>
    <property type="project" value="UniProtKB-SubCell"/>
</dbReference>
<feature type="region of interest" description="Disordered" evidence="8">
    <location>
        <begin position="1"/>
        <end position="105"/>
    </location>
</feature>
<dbReference type="GeneID" id="43591515"/>
<keyword evidence="6" id="KW-0931">ER-Golgi transport</keyword>
<evidence type="ECO:0000313" key="9">
    <source>
        <dbReference type="EMBL" id="WWD15816.1"/>
    </source>
</evidence>
<dbReference type="EMBL" id="CP144051">
    <property type="protein sequence ID" value="WWD15816.1"/>
    <property type="molecule type" value="Genomic_DNA"/>
</dbReference>
<dbReference type="SUPFAM" id="SSF111126">
    <property type="entry name" value="Ligand-binding domain in the NO signalling and Golgi transport"/>
    <property type="match status" value="1"/>
</dbReference>
<keyword evidence="5" id="KW-0256">Endoplasmic reticulum</keyword>
<dbReference type="InterPro" id="IPR024096">
    <property type="entry name" value="NO_sig/Golgi_transp_ligand-bd"/>
</dbReference>
<dbReference type="RefSeq" id="XP_031858348.1">
    <property type="nucleotide sequence ID" value="XM_032007347.1"/>
</dbReference>
<evidence type="ECO:0000256" key="2">
    <source>
        <dbReference type="ARBA" id="ARBA00004555"/>
    </source>
</evidence>
<dbReference type="Proteomes" id="UP000322225">
    <property type="component" value="Chromosome 1"/>
</dbReference>
<organism evidence="9 10">
    <name type="scientific">Kwoniella shandongensis</name>
    <dbReference type="NCBI Taxonomy" id="1734106"/>
    <lineage>
        <taxon>Eukaryota</taxon>
        <taxon>Fungi</taxon>
        <taxon>Dikarya</taxon>
        <taxon>Basidiomycota</taxon>
        <taxon>Agaricomycotina</taxon>
        <taxon>Tremellomycetes</taxon>
        <taxon>Tremellales</taxon>
        <taxon>Cryptococcaceae</taxon>
        <taxon>Kwoniella</taxon>
    </lineage>
</organism>